<accession>A0A3S5AJ55</accession>
<gene>
    <name evidence="1" type="ORF">PXEA_LOCUS15033</name>
</gene>
<keyword evidence="2" id="KW-1185">Reference proteome</keyword>
<dbReference type="AlphaFoldDB" id="A0A3S5AJ55"/>
<dbReference type="EMBL" id="CAAALY010052106">
    <property type="protein sequence ID" value="VEL21593.1"/>
    <property type="molecule type" value="Genomic_DNA"/>
</dbReference>
<comment type="caution">
    <text evidence="1">The sequence shown here is derived from an EMBL/GenBank/DDBJ whole genome shotgun (WGS) entry which is preliminary data.</text>
</comment>
<sequence length="189" mass="21462">MHDETGWLYYLVQPSSLLSHFIEMNDAKKTYLLREFLSQAEICDRRSSQPSLPVVLKRLAPLSNISASKSDSSDLCDAFRSFDAENIDLSQNYSKSRVLDTLALQTAAELKFNVNLFSITAEIPIRLLARLYRIFISSASQMSRTNSDDLLAGSEVPINPYDVVDWASLHPLTLYAVMIYHLWCLQVCF</sequence>
<evidence type="ECO:0000313" key="1">
    <source>
        <dbReference type="EMBL" id="VEL21593.1"/>
    </source>
</evidence>
<protein>
    <submittedName>
        <fullName evidence="1">Uncharacterized protein</fullName>
    </submittedName>
</protein>
<dbReference type="Proteomes" id="UP000784294">
    <property type="component" value="Unassembled WGS sequence"/>
</dbReference>
<evidence type="ECO:0000313" key="2">
    <source>
        <dbReference type="Proteomes" id="UP000784294"/>
    </source>
</evidence>
<name>A0A3S5AJ55_9PLAT</name>
<dbReference type="OrthoDB" id="64340at2759"/>
<reference evidence="1" key="1">
    <citation type="submission" date="2018-11" db="EMBL/GenBank/DDBJ databases">
        <authorList>
            <consortium name="Pathogen Informatics"/>
        </authorList>
    </citation>
    <scope>NUCLEOTIDE SEQUENCE</scope>
</reference>
<organism evidence="1 2">
    <name type="scientific">Protopolystoma xenopodis</name>
    <dbReference type="NCBI Taxonomy" id="117903"/>
    <lineage>
        <taxon>Eukaryota</taxon>
        <taxon>Metazoa</taxon>
        <taxon>Spiralia</taxon>
        <taxon>Lophotrochozoa</taxon>
        <taxon>Platyhelminthes</taxon>
        <taxon>Monogenea</taxon>
        <taxon>Polyopisthocotylea</taxon>
        <taxon>Polystomatidea</taxon>
        <taxon>Polystomatidae</taxon>
        <taxon>Protopolystoma</taxon>
    </lineage>
</organism>
<proteinExistence type="predicted"/>